<dbReference type="STRING" id="1121429.SAMN02745133_02225"/>
<keyword evidence="1" id="KW-0966">Cell projection</keyword>
<name>A0A1M5A9V4_9FIRM</name>
<dbReference type="InterPro" id="IPR027417">
    <property type="entry name" value="P-loop_NTPase"/>
</dbReference>
<accession>A0A1M5A9V4</accession>
<evidence type="ECO:0000313" key="1">
    <source>
        <dbReference type="EMBL" id="SHF26867.1"/>
    </source>
</evidence>
<sequence>MDEKQLIEKVKEMNNYCTPEGIASALKMPLEIVNAILAGNQVEITNISKENKPKIFFKAVTRVHLQKVFAVWRTRGGVGVTAAAITLAKMVSDKMKTLLICCNFASGGSDIIKYLDLPYFPKTGFDNLHVLPVQGYKNLWVIPPVTYIQKPITKEQIQSVILKAREEFDAIVLDLPNSQDEGTMEAARCATHLVWVVGSGGQEAQRVQRLSAAFDKEQYFIANGINKKELLNVITADIEKVIEIPFDNTMEQRLEKNLPLSMKSPFWQGVARLYEAVFKEKPEDLIEVSEGKFSELRGELATRYRKFRKKIDIVIYKVRSFKTWLWHLIETPFYITATLIVVFSALLTLDHQEIVHVPFAREALNRLVETIIKM</sequence>
<proteinExistence type="predicted"/>
<keyword evidence="1" id="KW-0282">Flagellum</keyword>
<keyword evidence="2" id="KW-1185">Reference proteome</keyword>
<dbReference type="Proteomes" id="UP000184148">
    <property type="component" value="Unassembled WGS sequence"/>
</dbReference>
<dbReference type="SUPFAM" id="SSF52540">
    <property type="entry name" value="P-loop containing nucleoside triphosphate hydrolases"/>
    <property type="match status" value="1"/>
</dbReference>
<keyword evidence="1" id="KW-0969">Cilium</keyword>
<dbReference type="AlphaFoldDB" id="A0A1M5A9V4"/>
<dbReference type="Gene3D" id="3.40.50.300">
    <property type="entry name" value="P-loop containing nucleotide triphosphate hydrolases"/>
    <property type="match status" value="1"/>
</dbReference>
<organism evidence="1 2">
    <name type="scientific">Desulforamulus putei DSM 12395</name>
    <dbReference type="NCBI Taxonomy" id="1121429"/>
    <lineage>
        <taxon>Bacteria</taxon>
        <taxon>Bacillati</taxon>
        <taxon>Bacillota</taxon>
        <taxon>Clostridia</taxon>
        <taxon>Eubacteriales</taxon>
        <taxon>Peptococcaceae</taxon>
        <taxon>Desulforamulus</taxon>
    </lineage>
</organism>
<gene>
    <name evidence="1" type="ORF">SAMN02745133_02225</name>
</gene>
<protein>
    <submittedName>
        <fullName evidence="1">MinD-like ATPase involved in chromosome partitioning or flagellar assembly</fullName>
    </submittedName>
</protein>
<reference evidence="2" key="1">
    <citation type="submission" date="2016-11" db="EMBL/GenBank/DDBJ databases">
        <authorList>
            <person name="Varghese N."/>
            <person name="Submissions S."/>
        </authorList>
    </citation>
    <scope>NUCLEOTIDE SEQUENCE [LARGE SCALE GENOMIC DNA]</scope>
    <source>
        <strain evidence="2">DSM 12395</strain>
    </source>
</reference>
<dbReference type="OrthoDB" id="9794577at2"/>
<evidence type="ECO:0000313" key="2">
    <source>
        <dbReference type="Proteomes" id="UP000184148"/>
    </source>
</evidence>
<dbReference type="EMBL" id="FQUY01000016">
    <property type="protein sequence ID" value="SHF26867.1"/>
    <property type="molecule type" value="Genomic_DNA"/>
</dbReference>
<dbReference type="RefSeq" id="WP_073239460.1">
    <property type="nucleotide sequence ID" value="NZ_FQUY01000016.1"/>
</dbReference>